<evidence type="ECO:0000256" key="1">
    <source>
        <dbReference type="ARBA" id="ARBA00004167"/>
    </source>
</evidence>
<protein>
    <submittedName>
        <fullName evidence="6">Protein ROH1</fullName>
    </submittedName>
</protein>
<comment type="caution">
    <text evidence="6">The sequence shown here is derived from an EMBL/GenBank/DDBJ whole genome shotgun (WGS) entry which is preliminary data.</text>
</comment>
<keyword evidence="4" id="KW-0472">Membrane</keyword>
<keyword evidence="2" id="KW-0812">Transmembrane</keyword>
<accession>A0AAW2SJC8</accession>
<evidence type="ECO:0000256" key="5">
    <source>
        <dbReference type="ARBA" id="ARBA00035114"/>
    </source>
</evidence>
<evidence type="ECO:0000313" key="6">
    <source>
        <dbReference type="EMBL" id="KAL0391833.1"/>
    </source>
</evidence>
<evidence type="ECO:0000256" key="3">
    <source>
        <dbReference type="ARBA" id="ARBA00022989"/>
    </source>
</evidence>
<name>A0AAW2SJC8_SESRA</name>
<keyword evidence="3" id="KW-1133">Transmembrane helix</keyword>
<dbReference type="AlphaFoldDB" id="A0AAW2SJC8"/>
<dbReference type="InterPro" id="IPR008511">
    <property type="entry name" value="ROH1-like"/>
</dbReference>
<dbReference type="PANTHER" id="PTHR31509">
    <property type="entry name" value="BPS1-LIKE PROTEIN"/>
    <property type="match status" value="1"/>
</dbReference>
<gene>
    <name evidence="6" type="ORF">Sradi_2406100</name>
</gene>
<evidence type="ECO:0000256" key="4">
    <source>
        <dbReference type="ARBA" id="ARBA00023136"/>
    </source>
</evidence>
<dbReference type="Pfam" id="PF05633">
    <property type="entry name" value="ROH1-like"/>
    <property type="match status" value="1"/>
</dbReference>
<dbReference type="EMBL" id="JACGWJ010000010">
    <property type="protein sequence ID" value="KAL0391833.1"/>
    <property type="molecule type" value="Genomic_DNA"/>
</dbReference>
<dbReference type="GO" id="GO:0016020">
    <property type="term" value="C:membrane"/>
    <property type="evidence" value="ECO:0007669"/>
    <property type="project" value="UniProtKB-SubCell"/>
</dbReference>
<comment type="similarity">
    <text evidence="5">Belongs to the ROH1 family.</text>
</comment>
<evidence type="ECO:0000256" key="2">
    <source>
        <dbReference type="ARBA" id="ARBA00022692"/>
    </source>
</evidence>
<reference evidence="6" key="1">
    <citation type="submission" date="2020-06" db="EMBL/GenBank/DDBJ databases">
        <authorList>
            <person name="Li T."/>
            <person name="Hu X."/>
            <person name="Zhang T."/>
            <person name="Song X."/>
            <person name="Zhang H."/>
            <person name="Dai N."/>
            <person name="Sheng W."/>
            <person name="Hou X."/>
            <person name="Wei L."/>
        </authorList>
    </citation>
    <scope>NUCLEOTIDE SEQUENCE</scope>
    <source>
        <strain evidence="6">G02</strain>
        <tissue evidence="6">Leaf</tissue>
    </source>
</reference>
<proteinExistence type="inferred from homology"/>
<reference evidence="6" key="2">
    <citation type="journal article" date="2024" name="Plant">
        <title>Genomic evolution and insights into agronomic trait innovations of Sesamum species.</title>
        <authorList>
            <person name="Miao H."/>
            <person name="Wang L."/>
            <person name="Qu L."/>
            <person name="Liu H."/>
            <person name="Sun Y."/>
            <person name="Le M."/>
            <person name="Wang Q."/>
            <person name="Wei S."/>
            <person name="Zheng Y."/>
            <person name="Lin W."/>
            <person name="Duan Y."/>
            <person name="Cao H."/>
            <person name="Xiong S."/>
            <person name="Wang X."/>
            <person name="Wei L."/>
            <person name="Li C."/>
            <person name="Ma Q."/>
            <person name="Ju M."/>
            <person name="Zhao R."/>
            <person name="Li G."/>
            <person name="Mu C."/>
            <person name="Tian Q."/>
            <person name="Mei H."/>
            <person name="Zhang T."/>
            <person name="Gao T."/>
            <person name="Zhang H."/>
        </authorList>
    </citation>
    <scope>NUCLEOTIDE SEQUENCE</scope>
    <source>
        <strain evidence="6">G02</strain>
    </source>
</reference>
<sequence>MPITDFHEAASSSGFGFSILSRRRDQVHSMESTHEATVQELELEAFQKQVADRFQDLAAAEPDELLSISWLRKLLDAFLCCQEEFRAIVLKNKVHLNRPPMERSIADFFDRSVKALDVCNAIRDGIEQIRQWQKQLEIVLCALDNQRSIGEGQFRRAKKALVDLAWNSRG</sequence>
<organism evidence="6">
    <name type="scientific">Sesamum radiatum</name>
    <name type="common">Black benniseed</name>
    <dbReference type="NCBI Taxonomy" id="300843"/>
    <lineage>
        <taxon>Eukaryota</taxon>
        <taxon>Viridiplantae</taxon>
        <taxon>Streptophyta</taxon>
        <taxon>Embryophyta</taxon>
        <taxon>Tracheophyta</taxon>
        <taxon>Spermatophyta</taxon>
        <taxon>Magnoliopsida</taxon>
        <taxon>eudicotyledons</taxon>
        <taxon>Gunneridae</taxon>
        <taxon>Pentapetalae</taxon>
        <taxon>asterids</taxon>
        <taxon>lamiids</taxon>
        <taxon>Lamiales</taxon>
        <taxon>Pedaliaceae</taxon>
        <taxon>Sesamum</taxon>
    </lineage>
</organism>
<comment type="subcellular location">
    <subcellularLocation>
        <location evidence="1">Membrane</location>
        <topology evidence="1">Single-pass membrane protein</topology>
    </subcellularLocation>
</comment>